<dbReference type="GO" id="GO:0003676">
    <property type="term" value="F:nucleic acid binding"/>
    <property type="evidence" value="ECO:0007669"/>
    <property type="project" value="InterPro"/>
</dbReference>
<organism evidence="2">
    <name type="scientific">mine drainage metagenome</name>
    <dbReference type="NCBI Taxonomy" id="410659"/>
    <lineage>
        <taxon>unclassified sequences</taxon>
        <taxon>metagenomes</taxon>
        <taxon>ecological metagenomes</taxon>
    </lineage>
</organism>
<feature type="non-terminal residue" evidence="2">
    <location>
        <position position="1"/>
    </location>
</feature>
<gene>
    <name evidence="2" type="ORF">B2A_15067</name>
</gene>
<dbReference type="EMBL" id="AUZZ01010966">
    <property type="protein sequence ID" value="EQD27896.1"/>
    <property type="molecule type" value="Genomic_DNA"/>
</dbReference>
<sequence>NRFEFVFTPKHGSWLNIVEMLFSKLARTMLREIRVKTIEELKNRIEQYFQEMNKSPVIFRWKYKMDEITIA</sequence>
<dbReference type="Gene3D" id="3.30.420.10">
    <property type="entry name" value="Ribonuclease H-like superfamily/Ribonuclease H"/>
    <property type="match status" value="1"/>
</dbReference>
<evidence type="ECO:0000259" key="1">
    <source>
        <dbReference type="Pfam" id="PF13358"/>
    </source>
</evidence>
<reference evidence="2" key="2">
    <citation type="journal article" date="2014" name="ISME J.">
        <title>Microbial stratification in low pH oxic and suboxic macroscopic growths along an acid mine drainage.</title>
        <authorList>
            <person name="Mendez-Garcia C."/>
            <person name="Mesa V."/>
            <person name="Sprenger R.R."/>
            <person name="Richter M."/>
            <person name="Diez M.S."/>
            <person name="Solano J."/>
            <person name="Bargiela R."/>
            <person name="Golyshina O.V."/>
            <person name="Manteca A."/>
            <person name="Ramos J.L."/>
            <person name="Gallego J.R."/>
            <person name="Llorente I."/>
            <person name="Martins Dos Santos V.A."/>
            <person name="Jensen O.N."/>
            <person name="Pelaez A.I."/>
            <person name="Sanchez J."/>
            <person name="Ferrer M."/>
        </authorList>
    </citation>
    <scope>NUCLEOTIDE SEQUENCE</scope>
</reference>
<reference evidence="2" key="1">
    <citation type="submission" date="2013-08" db="EMBL/GenBank/DDBJ databases">
        <authorList>
            <person name="Mendez C."/>
            <person name="Richter M."/>
            <person name="Ferrer M."/>
            <person name="Sanchez J."/>
        </authorList>
    </citation>
    <scope>NUCLEOTIDE SEQUENCE</scope>
</reference>
<dbReference type="AlphaFoldDB" id="T0XYR2"/>
<dbReference type="InterPro" id="IPR036397">
    <property type="entry name" value="RNaseH_sf"/>
</dbReference>
<protein>
    <submittedName>
        <fullName evidence="2">Transposase</fullName>
    </submittedName>
</protein>
<comment type="caution">
    <text evidence="2">The sequence shown here is derived from an EMBL/GenBank/DDBJ whole genome shotgun (WGS) entry which is preliminary data.</text>
</comment>
<dbReference type="InterPro" id="IPR038717">
    <property type="entry name" value="Tc1-like_DDE_dom"/>
</dbReference>
<name>T0XYR2_9ZZZZ</name>
<feature type="domain" description="Tc1-like transposase DDE" evidence="1">
    <location>
        <begin position="2"/>
        <end position="42"/>
    </location>
</feature>
<proteinExistence type="predicted"/>
<accession>T0XYR2</accession>
<evidence type="ECO:0000313" key="2">
    <source>
        <dbReference type="EMBL" id="EQD27896.1"/>
    </source>
</evidence>
<dbReference type="Pfam" id="PF13358">
    <property type="entry name" value="DDE_3"/>
    <property type="match status" value="1"/>
</dbReference>